<dbReference type="EMBL" id="JABEND010000006">
    <property type="protein sequence ID" value="NNG36494.1"/>
    <property type="molecule type" value="Genomic_DNA"/>
</dbReference>
<name>A0A849A685_9ACTN</name>
<dbReference type="InterPro" id="IPR004323">
    <property type="entry name" value="Ion_tolerance_CutA"/>
</dbReference>
<dbReference type="PANTHER" id="PTHR23419">
    <property type="entry name" value="DIVALENT CATION TOLERANCE CUTA-RELATED"/>
    <property type="match status" value="1"/>
</dbReference>
<organism evidence="3 4">
    <name type="scientific">Nakamurella aerolata</name>
    <dbReference type="NCBI Taxonomy" id="1656892"/>
    <lineage>
        <taxon>Bacteria</taxon>
        <taxon>Bacillati</taxon>
        <taxon>Actinomycetota</taxon>
        <taxon>Actinomycetes</taxon>
        <taxon>Nakamurellales</taxon>
        <taxon>Nakamurellaceae</taxon>
        <taxon>Nakamurella</taxon>
    </lineage>
</organism>
<keyword evidence="4" id="KW-1185">Reference proteome</keyword>
<dbReference type="SUPFAM" id="SSF54913">
    <property type="entry name" value="GlnB-like"/>
    <property type="match status" value="1"/>
</dbReference>
<evidence type="ECO:0000313" key="3">
    <source>
        <dbReference type="EMBL" id="NNG36494.1"/>
    </source>
</evidence>
<gene>
    <name evidence="3" type="primary">cutA</name>
    <name evidence="3" type="ORF">HKD39_12395</name>
</gene>
<reference evidence="3 4" key="1">
    <citation type="submission" date="2020-05" db="EMBL/GenBank/DDBJ databases">
        <title>Nakamurella sp. DB0629 isolated from air conditioner.</title>
        <authorList>
            <person name="Kim D.H."/>
            <person name="Kim D.-U."/>
        </authorList>
    </citation>
    <scope>NUCLEOTIDE SEQUENCE [LARGE SCALE GENOMIC DNA]</scope>
    <source>
        <strain evidence="3 4">DB0629</strain>
    </source>
</reference>
<dbReference type="InterPro" id="IPR015867">
    <property type="entry name" value="N-reg_PII/ATP_PRibTrfase_C"/>
</dbReference>
<evidence type="ECO:0000256" key="2">
    <source>
        <dbReference type="SAM" id="MobiDB-lite"/>
    </source>
</evidence>
<accession>A0A849A685</accession>
<evidence type="ECO:0000313" key="4">
    <source>
        <dbReference type="Proteomes" id="UP000562984"/>
    </source>
</evidence>
<comment type="similarity">
    <text evidence="1">Belongs to the CutA family.</text>
</comment>
<dbReference type="GO" id="GO:0010038">
    <property type="term" value="P:response to metal ion"/>
    <property type="evidence" value="ECO:0007669"/>
    <property type="project" value="InterPro"/>
</dbReference>
<dbReference type="InterPro" id="IPR011322">
    <property type="entry name" value="N-reg_PII-like_a/b"/>
</dbReference>
<sequence length="168" mass="18187">MDDRVHPKGTPDGIRAPGSTHFPSDVGASKPAPPPPNATERPIVARTTTATEDAAREQARAAESLIVVTTTTATEDAARELASAIVQQRWAACAQVVGPITSVYRWDGTVQTDQEWRVELKTRASLLPAIEAHLARWHDYDVPELVATPIVDGTAAYLRWIVDETGVQ</sequence>
<dbReference type="Proteomes" id="UP000562984">
    <property type="component" value="Unassembled WGS sequence"/>
</dbReference>
<dbReference type="RefSeq" id="WP_171200173.1">
    <property type="nucleotide sequence ID" value="NZ_JABEND010000006.1"/>
</dbReference>
<dbReference type="Pfam" id="PF03091">
    <property type="entry name" value="CutA1"/>
    <property type="match status" value="1"/>
</dbReference>
<evidence type="ECO:0000256" key="1">
    <source>
        <dbReference type="ARBA" id="ARBA00010169"/>
    </source>
</evidence>
<feature type="region of interest" description="Disordered" evidence="2">
    <location>
        <begin position="1"/>
        <end position="42"/>
    </location>
</feature>
<dbReference type="AlphaFoldDB" id="A0A849A685"/>
<dbReference type="PANTHER" id="PTHR23419:SF8">
    <property type="entry name" value="FI09726P"/>
    <property type="match status" value="1"/>
</dbReference>
<proteinExistence type="inferred from homology"/>
<dbReference type="GO" id="GO:0005507">
    <property type="term" value="F:copper ion binding"/>
    <property type="evidence" value="ECO:0007669"/>
    <property type="project" value="TreeGrafter"/>
</dbReference>
<comment type="caution">
    <text evidence="3">The sequence shown here is derived from an EMBL/GenBank/DDBJ whole genome shotgun (WGS) entry which is preliminary data.</text>
</comment>
<dbReference type="Gene3D" id="3.30.70.120">
    <property type="match status" value="1"/>
</dbReference>
<protein>
    <submittedName>
        <fullName evidence="3">Divalent cation tolerance protein CutA</fullName>
    </submittedName>
</protein>